<evidence type="ECO:0000256" key="2">
    <source>
        <dbReference type="HAMAP-Rule" id="MF_00612"/>
    </source>
</evidence>
<dbReference type="Proteomes" id="UP000184497">
    <property type="component" value="Unassembled WGS sequence"/>
</dbReference>
<dbReference type="Pfam" id="PF17775">
    <property type="entry name" value="YchJ_M-like"/>
    <property type="match status" value="1"/>
</dbReference>
<gene>
    <name evidence="4" type="ORF">SAMN05216369_0563</name>
</gene>
<reference evidence="5" key="1">
    <citation type="submission" date="2016-11" db="EMBL/GenBank/DDBJ databases">
        <authorList>
            <person name="Varghese N."/>
            <person name="Submissions S."/>
        </authorList>
    </citation>
    <scope>NUCLEOTIDE SEQUENCE [LARGE SCALE GENOMIC DNA]</scope>
    <source>
        <strain evidence="5">CGMCC 1.10835</strain>
    </source>
</reference>
<dbReference type="SUPFAM" id="SSF54427">
    <property type="entry name" value="NTF2-like"/>
    <property type="match status" value="1"/>
</dbReference>
<proteinExistence type="inferred from homology"/>
<dbReference type="InterPro" id="IPR023006">
    <property type="entry name" value="YchJ-like"/>
</dbReference>
<evidence type="ECO:0000256" key="1">
    <source>
        <dbReference type="ARBA" id="ARBA00010839"/>
    </source>
</evidence>
<dbReference type="SUPFAM" id="SSF103642">
    <property type="entry name" value="Sec-C motif"/>
    <property type="match status" value="1"/>
</dbReference>
<dbReference type="PANTHER" id="PTHR33747">
    <property type="entry name" value="UPF0225 PROTEIN SCO1677"/>
    <property type="match status" value="1"/>
</dbReference>
<keyword evidence="5" id="KW-1185">Reference proteome</keyword>
<organism evidence="4 5">
    <name type="scientific">Marinobacter antarcticus</name>
    <dbReference type="NCBI Taxonomy" id="564117"/>
    <lineage>
        <taxon>Bacteria</taxon>
        <taxon>Pseudomonadati</taxon>
        <taxon>Pseudomonadota</taxon>
        <taxon>Gammaproteobacteria</taxon>
        <taxon>Pseudomonadales</taxon>
        <taxon>Marinobacteraceae</taxon>
        <taxon>Marinobacter</taxon>
    </lineage>
</organism>
<dbReference type="InterPro" id="IPR004027">
    <property type="entry name" value="SEC_C_motif"/>
</dbReference>
<dbReference type="PANTHER" id="PTHR33747:SF1">
    <property type="entry name" value="ADENYLATE CYCLASE-ASSOCIATED CAP C-TERMINAL DOMAIN-CONTAINING PROTEIN"/>
    <property type="match status" value="1"/>
</dbReference>
<dbReference type="STRING" id="564117.SAMN05216369_0563"/>
<dbReference type="EMBL" id="FRAQ01000001">
    <property type="protein sequence ID" value="SHK12625.1"/>
    <property type="molecule type" value="Genomic_DNA"/>
</dbReference>
<protein>
    <recommendedName>
        <fullName evidence="2">UPF0225 protein SAMN05216369_0563</fullName>
    </recommendedName>
</protein>
<evidence type="ECO:0000313" key="5">
    <source>
        <dbReference type="Proteomes" id="UP000184497"/>
    </source>
</evidence>
<dbReference type="HAMAP" id="MF_00612">
    <property type="entry name" value="UPF0225"/>
    <property type="match status" value="1"/>
</dbReference>
<comment type="similarity">
    <text evidence="1 2">Belongs to the UPF0225 family.</text>
</comment>
<dbReference type="RefSeq" id="WP_228704386.1">
    <property type="nucleotide sequence ID" value="NZ_FRAQ01000001.1"/>
</dbReference>
<evidence type="ECO:0000313" key="4">
    <source>
        <dbReference type="EMBL" id="SHK12625.1"/>
    </source>
</evidence>
<dbReference type="InterPro" id="IPR048469">
    <property type="entry name" value="YchJ-like_M"/>
</dbReference>
<dbReference type="AlphaFoldDB" id="A0A1M6PXA3"/>
<accession>A0A1M6PXA3</accession>
<feature type="domain" description="YchJ-like middle NTF2-like" evidence="3">
    <location>
        <begin position="33"/>
        <end position="124"/>
    </location>
</feature>
<dbReference type="Gene3D" id="3.10.450.50">
    <property type="match status" value="1"/>
</dbReference>
<dbReference type="Pfam" id="PF02810">
    <property type="entry name" value="SEC-C"/>
    <property type="match status" value="1"/>
</dbReference>
<evidence type="ECO:0000259" key="3">
    <source>
        <dbReference type="Pfam" id="PF17775"/>
    </source>
</evidence>
<dbReference type="InterPro" id="IPR032710">
    <property type="entry name" value="NTF2-like_dom_sf"/>
</dbReference>
<name>A0A1M6PXA3_9GAMM</name>
<sequence length="162" mass="18163">MPEQTTIPYCPCGSQSRYADCCKRYHAGETAPTPEALMRSRFTAFVLKLEDYLRASWHISTRPTALNLGDSPDWVSLRILDSEETGDTGQVHFQAIYRLDSGWGYLQENSDFVREDGRWYYLQGQPHEGVLKPGRNEPCPCGSGKKFKACCLRGGAVLPKPG</sequence>